<evidence type="ECO:0000256" key="1">
    <source>
        <dbReference type="SAM" id="MobiDB-lite"/>
    </source>
</evidence>
<proteinExistence type="predicted"/>
<keyword evidence="3" id="KW-1185">Reference proteome</keyword>
<evidence type="ECO:0000313" key="2">
    <source>
        <dbReference type="EMBL" id="KAL0154746.1"/>
    </source>
</evidence>
<organism evidence="2 3">
    <name type="scientific">Cirrhinus mrigala</name>
    <name type="common">Mrigala</name>
    <dbReference type="NCBI Taxonomy" id="683832"/>
    <lineage>
        <taxon>Eukaryota</taxon>
        <taxon>Metazoa</taxon>
        <taxon>Chordata</taxon>
        <taxon>Craniata</taxon>
        <taxon>Vertebrata</taxon>
        <taxon>Euteleostomi</taxon>
        <taxon>Actinopterygii</taxon>
        <taxon>Neopterygii</taxon>
        <taxon>Teleostei</taxon>
        <taxon>Ostariophysi</taxon>
        <taxon>Cypriniformes</taxon>
        <taxon>Cyprinidae</taxon>
        <taxon>Labeoninae</taxon>
        <taxon>Labeonini</taxon>
        <taxon>Cirrhinus</taxon>
    </lineage>
</organism>
<dbReference type="EMBL" id="JAMKFB020000025">
    <property type="protein sequence ID" value="KAL0154746.1"/>
    <property type="molecule type" value="Genomic_DNA"/>
</dbReference>
<feature type="non-terminal residue" evidence="2">
    <location>
        <position position="1"/>
    </location>
</feature>
<sequence length="92" mass="9986">NPRPALGLRPRAHSQTPATAPCSELTEENIASHINLKDIMDSSGLFSPFSPLSPLVPSSPPKYPLVPSMPPERPPERPPEPEHPPECPPEPE</sequence>
<name>A0ABD0N1N2_CIRMR</name>
<comment type="caution">
    <text evidence="2">The sequence shown here is derived from an EMBL/GenBank/DDBJ whole genome shotgun (WGS) entry which is preliminary data.</text>
</comment>
<feature type="region of interest" description="Disordered" evidence="1">
    <location>
        <begin position="42"/>
        <end position="92"/>
    </location>
</feature>
<feature type="region of interest" description="Disordered" evidence="1">
    <location>
        <begin position="1"/>
        <end position="23"/>
    </location>
</feature>
<feature type="compositionally biased region" description="Pro residues" evidence="1">
    <location>
        <begin position="57"/>
        <end position="72"/>
    </location>
</feature>
<dbReference type="Proteomes" id="UP001529510">
    <property type="component" value="Unassembled WGS sequence"/>
</dbReference>
<accession>A0ABD0N1N2</accession>
<reference evidence="2 3" key="1">
    <citation type="submission" date="2024-05" db="EMBL/GenBank/DDBJ databases">
        <title>Genome sequencing and assembly of Indian major carp, Cirrhinus mrigala (Hamilton, 1822).</title>
        <authorList>
            <person name="Mohindra V."/>
            <person name="Chowdhury L.M."/>
            <person name="Lal K."/>
            <person name="Jena J.K."/>
        </authorList>
    </citation>
    <scope>NUCLEOTIDE SEQUENCE [LARGE SCALE GENOMIC DNA]</scope>
    <source>
        <strain evidence="2">CM1030</strain>
        <tissue evidence="2">Blood</tissue>
    </source>
</reference>
<feature type="compositionally biased region" description="Basic and acidic residues" evidence="1">
    <location>
        <begin position="73"/>
        <end position="85"/>
    </location>
</feature>
<gene>
    <name evidence="2" type="ORF">M9458_049009</name>
</gene>
<feature type="non-terminal residue" evidence="2">
    <location>
        <position position="92"/>
    </location>
</feature>
<protein>
    <submittedName>
        <fullName evidence="2">Uncharacterized protein</fullName>
    </submittedName>
</protein>
<dbReference type="AlphaFoldDB" id="A0ABD0N1N2"/>
<feature type="compositionally biased region" description="Low complexity" evidence="1">
    <location>
        <begin position="42"/>
        <end position="56"/>
    </location>
</feature>
<evidence type="ECO:0000313" key="3">
    <source>
        <dbReference type="Proteomes" id="UP001529510"/>
    </source>
</evidence>